<keyword evidence="5" id="KW-0808">Transferase</keyword>
<dbReference type="Proteomes" id="UP000825890">
    <property type="component" value="Unassembled WGS sequence"/>
</dbReference>
<protein>
    <recommendedName>
        <fullName evidence="3 10">Protein-S-isoprenylcysteine O-methyltransferase</fullName>
        <ecNumber evidence="3 10">2.1.1.100</ecNumber>
    </recommendedName>
</protein>
<dbReference type="Gene3D" id="1.20.120.1630">
    <property type="match status" value="1"/>
</dbReference>
<dbReference type="RefSeq" id="XP_044659787.1">
    <property type="nucleotide sequence ID" value="XM_044803852.1"/>
</dbReference>
<dbReference type="GO" id="GO:0004671">
    <property type="term" value="F:protein C-terminal S-isoprenylcysteine carboxyl O-methyltransferase activity"/>
    <property type="evidence" value="ECO:0007669"/>
    <property type="project" value="UniProtKB-EC"/>
</dbReference>
<dbReference type="EC" id="2.1.1.100" evidence="3 10"/>
<dbReference type="PANTHER" id="PTHR12714:SF9">
    <property type="entry name" value="PROTEIN-S-ISOPRENYLCYSTEINE O-METHYLTRANSFERASE"/>
    <property type="match status" value="1"/>
</dbReference>
<evidence type="ECO:0000256" key="5">
    <source>
        <dbReference type="ARBA" id="ARBA00022679"/>
    </source>
</evidence>
<feature type="transmembrane region" description="Helical" evidence="10">
    <location>
        <begin position="113"/>
        <end position="130"/>
    </location>
</feature>
<keyword evidence="13" id="KW-1185">Reference proteome</keyword>
<organism evidence="12 13">
    <name type="scientific">Cercospora kikuchii</name>
    <dbReference type="NCBI Taxonomy" id="84275"/>
    <lineage>
        <taxon>Eukaryota</taxon>
        <taxon>Fungi</taxon>
        <taxon>Dikarya</taxon>
        <taxon>Ascomycota</taxon>
        <taxon>Pezizomycotina</taxon>
        <taxon>Dothideomycetes</taxon>
        <taxon>Dothideomycetidae</taxon>
        <taxon>Mycosphaerellales</taxon>
        <taxon>Mycosphaerellaceae</taxon>
        <taxon>Cercospora</taxon>
    </lineage>
</organism>
<evidence type="ECO:0000256" key="2">
    <source>
        <dbReference type="ARBA" id="ARBA00009140"/>
    </source>
</evidence>
<keyword evidence="9 10" id="KW-0472">Membrane</keyword>
<comment type="similarity">
    <text evidence="2 10">Belongs to the class VI-like SAM-binding methyltransferase superfamily. Isoprenylcysteine carboxyl methyltransferase family.</text>
</comment>
<evidence type="ECO:0000256" key="7">
    <source>
        <dbReference type="ARBA" id="ARBA00022692"/>
    </source>
</evidence>
<feature type="compositionally biased region" description="Low complexity" evidence="11">
    <location>
        <begin position="1"/>
        <end position="36"/>
    </location>
</feature>
<evidence type="ECO:0000256" key="8">
    <source>
        <dbReference type="ARBA" id="ARBA00022989"/>
    </source>
</evidence>
<feature type="transmembrane region" description="Helical" evidence="10">
    <location>
        <begin position="86"/>
        <end position="107"/>
    </location>
</feature>
<sequence length="301" mass="33092">MARLSASNSAAASSANGHISAPSTATSAGPALPSTSHSNVGDSKPVEDDIPDTDWEDEAVDTAPLPMDDSLFPGGTRDLSYIGVQAFFLGTVFAAGISGTITSIVLGSAWWRLPAFATSLALFHFLEYFTTARYNTPALRAESFLLFNNGRAYQAAHGCATLELIVSRFFPQYGQTFANPLTIALGIALIFVGQLVRSLAMAQAGPSFNHVIAREHKEHHKLVTHGLYSIFRHPSYFGFFWWAIGTQFLVGNKVCLVGYIIVLWQFFSRRIQGEEKFLVSFFGDKYIEYRKKTGTKIPFIR</sequence>
<comment type="catalytic activity">
    <reaction evidence="10">
        <text>[protein]-C-terminal S-[(2E,6E)-farnesyl]-L-cysteine + S-adenosyl-L-methionine = [protein]-C-terminal S-[(2E,6E)-farnesyl]-L-cysteine methyl ester + S-adenosyl-L-homocysteine</text>
        <dbReference type="Rhea" id="RHEA:21672"/>
        <dbReference type="Rhea" id="RHEA-COMP:12125"/>
        <dbReference type="Rhea" id="RHEA-COMP:12126"/>
        <dbReference type="ChEBI" id="CHEBI:57856"/>
        <dbReference type="ChEBI" id="CHEBI:59789"/>
        <dbReference type="ChEBI" id="CHEBI:90510"/>
        <dbReference type="ChEBI" id="CHEBI:90511"/>
        <dbReference type="EC" id="2.1.1.100"/>
    </reaction>
</comment>
<dbReference type="GO" id="GO:0032259">
    <property type="term" value="P:methylation"/>
    <property type="evidence" value="ECO:0007669"/>
    <property type="project" value="UniProtKB-KW"/>
</dbReference>
<evidence type="ECO:0000313" key="13">
    <source>
        <dbReference type="Proteomes" id="UP000825890"/>
    </source>
</evidence>
<accession>A0A9P3FJR8</accession>
<proteinExistence type="inferred from homology"/>
<comment type="subcellular location">
    <subcellularLocation>
        <location evidence="10">Endoplasmic reticulum membrane</location>
        <topology evidence="10">Multi-pass membrane protein</topology>
    </subcellularLocation>
    <subcellularLocation>
        <location evidence="1">Membrane</location>
        <topology evidence="1">Multi-pass membrane protein</topology>
    </subcellularLocation>
</comment>
<dbReference type="EMBL" id="BOLY01000005">
    <property type="protein sequence ID" value="GIZ45300.1"/>
    <property type="molecule type" value="Genomic_DNA"/>
</dbReference>
<evidence type="ECO:0000256" key="6">
    <source>
        <dbReference type="ARBA" id="ARBA00022691"/>
    </source>
</evidence>
<feature type="transmembrane region" description="Helical" evidence="10">
    <location>
        <begin position="177"/>
        <end position="196"/>
    </location>
</feature>
<dbReference type="AlphaFoldDB" id="A0A9P3FJR8"/>
<evidence type="ECO:0000256" key="11">
    <source>
        <dbReference type="SAM" id="MobiDB-lite"/>
    </source>
</evidence>
<evidence type="ECO:0000256" key="4">
    <source>
        <dbReference type="ARBA" id="ARBA00022603"/>
    </source>
</evidence>
<keyword evidence="8 10" id="KW-1133">Transmembrane helix</keyword>
<dbReference type="Pfam" id="PF04140">
    <property type="entry name" value="ICMT"/>
    <property type="match status" value="1"/>
</dbReference>
<evidence type="ECO:0000256" key="1">
    <source>
        <dbReference type="ARBA" id="ARBA00004141"/>
    </source>
</evidence>
<keyword evidence="4 10" id="KW-0489">Methyltransferase</keyword>
<keyword evidence="7 10" id="KW-0812">Transmembrane</keyword>
<keyword evidence="10" id="KW-0256">Endoplasmic reticulum</keyword>
<comment type="caution">
    <text evidence="12">The sequence shown here is derived from an EMBL/GenBank/DDBJ whole genome shotgun (WGS) entry which is preliminary data.</text>
</comment>
<dbReference type="InterPro" id="IPR025770">
    <property type="entry name" value="PPMT_MeTrfase"/>
</dbReference>
<name>A0A9P3FJR8_9PEZI</name>
<dbReference type="GeneID" id="68294048"/>
<feature type="region of interest" description="Disordered" evidence="11">
    <location>
        <begin position="1"/>
        <end position="54"/>
    </location>
</feature>
<dbReference type="OrthoDB" id="422086at2759"/>
<gene>
    <name evidence="12" type="ORF">CKM354_000847300</name>
</gene>
<evidence type="ECO:0000256" key="10">
    <source>
        <dbReference type="RuleBase" id="RU362022"/>
    </source>
</evidence>
<evidence type="ECO:0000313" key="12">
    <source>
        <dbReference type="EMBL" id="GIZ45300.1"/>
    </source>
</evidence>
<keyword evidence="6 10" id="KW-0949">S-adenosyl-L-methionine</keyword>
<dbReference type="InterPro" id="IPR007269">
    <property type="entry name" value="ICMT_MeTrfase"/>
</dbReference>
<reference evidence="12 13" key="1">
    <citation type="submission" date="2021-01" db="EMBL/GenBank/DDBJ databases">
        <title>Cercospora kikuchii MAFF 305040 whole genome shotgun sequence.</title>
        <authorList>
            <person name="Kashiwa T."/>
            <person name="Suzuki T."/>
        </authorList>
    </citation>
    <scope>NUCLEOTIDE SEQUENCE [LARGE SCALE GENOMIC DNA]</scope>
    <source>
        <strain evidence="12 13">MAFF 305040</strain>
    </source>
</reference>
<feature type="transmembrane region" description="Helical" evidence="10">
    <location>
        <begin position="239"/>
        <end position="267"/>
    </location>
</feature>
<evidence type="ECO:0000256" key="3">
    <source>
        <dbReference type="ARBA" id="ARBA00012151"/>
    </source>
</evidence>
<evidence type="ECO:0000256" key="9">
    <source>
        <dbReference type="ARBA" id="ARBA00023136"/>
    </source>
</evidence>
<dbReference type="PANTHER" id="PTHR12714">
    <property type="entry name" value="PROTEIN-S ISOPRENYLCYSTEINE O-METHYLTRANSFERASE"/>
    <property type="match status" value="1"/>
</dbReference>
<dbReference type="PROSITE" id="PS51564">
    <property type="entry name" value="SAM_ICMT"/>
    <property type="match status" value="1"/>
</dbReference>
<dbReference type="GO" id="GO:0005789">
    <property type="term" value="C:endoplasmic reticulum membrane"/>
    <property type="evidence" value="ECO:0007669"/>
    <property type="project" value="UniProtKB-SubCell"/>
</dbReference>